<gene>
    <name evidence="8" type="ORF">DYI25_08340</name>
</gene>
<evidence type="ECO:0000256" key="4">
    <source>
        <dbReference type="ARBA" id="ARBA00023002"/>
    </source>
</evidence>
<evidence type="ECO:0000313" key="9">
    <source>
        <dbReference type="Proteomes" id="UP000761411"/>
    </source>
</evidence>
<comment type="cofactor">
    <cofactor evidence="1">
        <name>Mo-bis(molybdopterin guanine dinucleotide)</name>
        <dbReference type="ChEBI" id="CHEBI:60539"/>
    </cofactor>
</comment>
<keyword evidence="5" id="KW-0408">Iron</keyword>
<dbReference type="InterPro" id="IPR006656">
    <property type="entry name" value="Mopterin_OxRdtase"/>
</dbReference>
<keyword evidence="9" id="KW-1185">Reference proteome</keyword>
<dbReference type="GO" id="GO:0046872">
    <property type="term" value="F:metal ion binding"/>
    <property type="evidence" value="ECO:0007669"/>
    <property type="project" value="UniProtKB-KW"/>
</dbReference>
<keyword evidence="3" id="KW-0479">Metal-binding</keyword>
<keyword evidence="2" id="KW-0004">4Fe-4S</keyword>
<evidence type="ECO:0000256" key="6">
    <source>
        <dbReference type="ARBA" id="ARBA00023014"/>
    </source>
</evidence>
<keyword evidence="6" id="KW-0411">Iron-sulfur</keyword>
<accession>A0A944GW83</accession>
<dbReference type="PANTHER" id="PTHR43105">
    <property type="entry name" value="RESPIRATORY NITRATE REDUCTASE"/>
    <property type="match status" value="1"/>
</dbReference>
<dbReference type="PROSITE" id="PS51669">
    <property type="entry name" value="4FE4S_MOW_BIS_MGD"/>
    <property type="match status" value="1"/>
</dbReference>
<dbReference type="GO" id="GO:0003954">
    <property type="term" value="F:NADH dehydrogenase activity"/>
    <property type="evidence" value="ECO:0007669"/>
    <property type="project" value="TreeGrafter"/>
</dbReference>
<dbReference type="Pfam" id="PF04879">
    <property type="entry name" value="Molybdop_Fe4S4"/>
    <property type="match status" value="1"/>
</dbReference>
<dbReference type="PROSITE" id="PS00551">
    <property type="entry name" value="MOLYBDOPTERIN_PROK_1"/>
    <property type="match status" value="1"/>
</dbReference>
<evidence type="ECO:0000256" key="2">
    <source>
        <dbReference type="ARBA" id="ARBA00022485"/>
    </source>
</evidence>
<evidence type="ECO:0000313" key="8">
    <source>
        <dbReference type="EMBL" id="MBS8264442.1"/>
    </source>
</evidence>
<feature type="domain" description="4Fe-4S Mo/W bis-MGD-type" evidence="7">
    <location>
        <begin position="99"/>
        <end position="155"/>
    </location>
</feature>
<evidence type="ECO:0000256" key="1">
    <source>
        <dbReference type="ARBA" id="ARBA00001942"/>
    </source>
</evidence>
<dbReference type="SMART" id="SM00926">
    <property type="entry name" value="Molybdop_Fe4S4"/>
    <property type="match status" value="1"/>
</dbReference>
<dbReference type="InterPro" id="IPR006963">
    <property type="entry name" value="Mopterin_OxRdtase_4Fe-4S_dom"/>
</dbReference>
<dbReference type="SUPFAM" id="SSF53706">
    <property type="entry name" value="Formate dehydrogenase/DMSO reductase, domains 1-3"/>
    <property type="match status" value="1"/>
</dbReference>
<dbReference type="PANTHER" id="PTHR43105:SF14">
    <property type="entry name" value="FORMATE DEHYDROGENASE H"/>
    <property type="match status" value="1"/>
</dbReference>
<dbReference type="Gene3D" id="2.20.25.90">
    <property type="entry name" value="ADC-like domains"/>
    <property type="match status" value="1"/>
</dbReference>
<dbReference type="EMBL" id="QTKX01000001">
    <property type="protein sequence ID" value="MBS8264442.1"/>
    <property type="molecule type" value="Genomic_DNA"/>
</dbReference>
<dbReference type="GO" id="GO:0016020">
    <property type="term" value="C:membrane"/>
    <property type="evidence" value="ECO:0007669"/>
    <property type="project" value="TreeGrafter"/>
</dbReference>
<reference evidence="8 9" key="1">
    <citation type="journal article" date="2021" name="Microorganisms">
        <title>Bacterial Dimethylsulfoniopropionate Biosynthesis in the East China Sea.</title>
        <authorList>
            <person name="Liu J."/>
            <person name="Zhang Y."/>
            <person name="Liu J."/>
            <person name="Zhong H."/>
            <person name="Williams B.T."/>
            <person name="Zheng Y."/>
            <person name="Curson A.R.J."/>
            <person name="Sun C."/>
            <person name="Sun H."/>
            <person name="Song D."/>
            <person name="Wagner Mackenzie B."/>
            <person name="Bermejo Martinez A."/>
            <person name="Todd J.D."/>
            <person name="Zhang X.H."/>
        </authorList>
    </citation>
    <scope>NUCLEOTIDE SEQUENCE [LARGE SCALE GENOMIC DNA]</scope>
    <source>
        <strain evidence="8 9">ESS08</strain>
    </source>
</reference>
<dbReference type="GO" id="GO:0022904">
    <property type="term" value="P:respiratory electron transport chain"/>
    <property type="evidence" value="ECO:0007669"/>
    <property type="project" value="TreeGrafter"/>
</dbReference>
<dbReference type="FunFam" id="2.20.25.90:FF:000001">
    <property type="entry name" value="Formate dehydrogenase subunit alpha"/>
    <property type="match status" value="1"/>
</dbReference>
<evidence type="ECO:0000256" key="5">
    <source>
        <dbReference type="ARBA" id="ARBA00023004"/>
    </source>
</evidence>
<protein>
    <recommendedName>
        <fullName evidence="7">4Fe-4S Mo/W bis-MGD-type domain-containing protein</fullName>
    </recommendedName>
</protein>
<dbReference type="AlphaFoldDB" id="A0A944GW83"/>
<keyword evidence="4" id="KW-0560">Oxidoreductase</keyword>
<dbReference type="Proteomes" id="UP000761411">
    <property type="component" value="Unassembled WGS sequence"/>
</dbReference>
<evidence type="ECO:0000259" key="7">
    <source>
        <dbReference type="PROSITE" id="PS51669"/>
    </source>
</evidence>
<name>A0A944GW83_9BACI</name>
<comment type="caution">
    <text evidence="8">The sequence shown here is derived from an EMBL/GenBank/DDBJ whole genome shotgun (WGS) entry which is preliminary data.</text>
</comment>
<proteinExistence type="predicted"/>
<dbReference type="Gene3D" id="3.40.50.740">
    <property type="match status" value="1"/>
</dbReference>
<dbReference type="Pfam" id="PF00384">
    <property type="entry name" value="Molybdopterin"/>
    <property type="match status" value="1"/>
</dbReference>
<evidence type="ECO:0000256" key="3">
    <source>
        <dbReference type="ARBA" id="ARBA00022723"/>
    </source>
</evidence>
<dbReference type="InterPro" id="IPR027467">
    <property type="entry name" value="MopterinOxRdtase_cofactor_BS"/>
</dbReference>
<dbReference type="GO" id="GO:0051539">
    <property type="term" value="F:4 iron, 4 sulfur cluster binding"/>
    <property type="evidence" value="ECO:0007669"/>
    <property type="project" value="UniProtKB-KW"/>
</dbReference>
<dbReference type="InterPro" id="IPR050123">
    <property type="entry name" value="Prok_molybdopt-oxidoreductase"/>
</dbReference>
<organism evidence="8 9">
    <name type="scientific">Mesobacillus boroniphilus</name>
    <dbReference type="NCBI Taxonomy" id="308892"/>
    <lineage>
        <taxon>Bacteria</taxon>
        <taxon>Bacillati</taxon>
        <taxon>Bacillota</taxon>
        <taxon>Bacilli</taxon>
        <taxon>Bacillales</taxon>
        <taxon>Bacillaceae</taxon>
        <taxon>Mesobacillus</taxon>
    </lineage>
</organism>
<sequence length="231" mass="26041">MARFILKASRTKVQHSKLCSQQKQHNRKSGMRQELILPYFFLNSSNHSRLSKSEFVEKMLEICQKILLVSLHRFEDLDYYGSKGSTYVKLPEGEAMSTISHVKTVCGYCGTGCGLILEVEDNKIVKIRGDKEAPVNKGQTCVKGAFAYQYVHAPKRLNTPMIRKAGELVKATWEEAYGFIASRLSDLKNDFGPESVSMFACARTTNESNYITQKFMRTAIGSNNIDGCNRT</sequence>